<dbReference type="RefSeq" id="WP_144683912.1">
    <property type="nucleotide sequence ID" value="NZ_VLLC01000009.1"/>
</dbReference>
<dbReference type="GO" id="GO:0003676">
    <property type="term" value="F:nucleic acid binding"/>
    <property type="evidence" value="ECO:0007669"/>
    <property type="project" value="InterPro"/>
</dbReference>
<keyword evidence="2" id="KW-0067">ATP-binding</keyword>
<gene>
    <name evidence="2" type="ORF">LZ24_01390</name>
</gene>
<dbReference type="InterPro" id="IPR027417">
    <property type="entry name" value="P-loop_NTPase"/>
</dbReference>
<reference evidence="2 3" key="1">
    <citation type="submission" date="2019-07" db="EMBL/GenBank/DDBJ databases">
        <title>Genome sequencing of 100 strains of the haloalkaliphilic chemolithoautotrophic sulfur-oxidizing bacterium Thioalkalivibrio.</title>
        <authorList>
            <person name="Muyzer G."/>
        </authorList>
    </citation>
    <scope>NUCLEOTIDE SEQUENCE [LARGE SCALE GENOMIC DNA]</scope>
    <source>
        <strain evidence="2 3">ASO4-4</strain>
    </source>
</reference>
<keyword evidence="3" id="KW-1185">Reference proteome</keyword>
<feature type="domain" description="Helicase ATP-binding" evidence="1">
    <location>
        <begin position="93"/>
        <end position="247"/>
    </location>
</feature>
<evidence type="ECO:0000313" key="3">
    <source>
        <dbReference type="Proteomes" id="UP000318307"/>
    </source>
</evidence>
<dbReference type="GO" id="GO:0005524">
    <property type="term" value="F:ATP binding"/>
    <property type="evidence" value="ECO:0007669"/>
    <property type="project" value="InterPro"/>
</dbReference>
<dbReference type="SMART" id="SM00487">
    <property type="entry name" value="DEXDc"/>
    <property type="match status" value="1"/>
</dbReference>
<dbReference type="InterPro" id="IPR014001">
    <property type="entry name" value="Helicase_ATP-bd"/>
</dbReference>
<keyword evidence="2" id="KW-0547">Nucleotide-binding</keyword>
<proteinExistence type="predicted"/>
<keyword evidence="2" id="KW-0347">Helicase</keyword>
<evidence type="ECO:0000259" key="1">
    <source>
        <dbReference type="PROSITE" id="PS51192"/>
    </source>
</evidence>
<dbReference type="EMBL" id="VLLC01000009">
    <property type="protein sequence ID" value="TWI72979.1"/>
    <property type="molecule type" value="Genomic_DNA"/>
</dbReference>
<comment type="caution">
    <text evidence="2">The sequence shown here is derived from an EMBL/GenBank/DDBJ whole genome shotgun (WGS) entry which is preliminary data.</text>
</comment>
<dbReference type="GO" id="GO:0004386">
    <property type="term" value="F:helicase activity"/>
    <property type="evidence" value="ECO:0007669"/>
    <property type="project" value="UniProtKB-KW"/>
</dbReference>
<protein>
    <submittedName>
        <fullName evidence="2">RAD3-like DEAD/DEAH box helicase</fullName>
    </submittedName>
</protein>
<dbReference type="Pfam" id="PF00270">
    <property type="entry name" value="DEAD"/>
    <property type="match status" value="1"/>
</dbReference>
<dbReference type="OrthoDB" id="9815222at2"/>
<keyword evidence="2" id="KW-0378">Hydrolase</keyword>
<accession>A0A562RV94</accession>
<dbReference type="Proteomes" id="UP000318307">
    <property type="component" value="Unassembled WGS sequence"/>
</dbReference>
<dbReference type="SUPFAM" id="SSF52540">
    <property type="entry name" value="P-loop containing nucleoside triphosphate hydrolases"/>
    <property type="match status" value="1"/>
</dbReference>
<dbReference type="PROSITE" id="PS51192">
    <property type="entry name" value="HELICASE_ATP_BIND_1"/>
    <property type="match status" value="1"/>
</dbReference>
<organism evidence="2 3">
    <name type="scientific">Desulfobotulus alkaliphilus</name>
    <dbReference type="NCBI Taxonomy" id="622671"/>
    <lineage>
        <taxon>Bacteria</taxon>
        <taxon>Pseudomonadati</taxon>
        <taxon>Thermodesulfobacteriota</taxon>
        <taxon>Desulfobacteria</taxon>
        <taxon>Desulfobacterales</taxon>
        <taxon>Desulfobacteraceae</taxon>
        <taxon>Desulfobotulus</taxon>
    </lineage>
</organism>
<sequence>MEIFDACQIINEFLSKNDTESARNELIGLLGYHEESGIEYSPVVNHLIRETGLYPYIKPETALWQDRFVYNVFKVDVGKKEPVTLHREQSELLKKLVQGYDIAVSAPTSFGKSFVIDAFISIKKPKNVVIVVPTIALTDETRRRLYPKFSREYKIITTSDVELSDKNIFIFPQERAINYLNKLDEVDILIIDEFYKASSDFDKERSPSLIKALMELSKITKQRYFLAPNISTLKDNPFTQGMDFVPLTFNTVVLNKC</sequence>
<dbReference type="InterPro" id="IPR011545">
    <property type="entry name" value="DEAD/DEAH_box_helicase_dom"/>
</dbReference>
<dbReference type="Gene3D" id="3.40.50.300">
    <property type="entry name" value="P-loop containing nucleotide triphosphate hydrolases"/>
    <property type="match status" value="1"/>
</dbReference>
<name>A0A562RV94_9BACT</name>
<dbReference type="AlphaFoldDB" id="A0A562RV94"/>
<evidence type="ECO:0000313" key="2">
    <source>
        <dbReference type="EMBL" id="TWI72979.1"/>
    </source>
</evidence>